<keyword evidence="7" id="KW-0597">Phosphoprotein</keyword>
<dbReference type="GO" id="GO:0043424">
    <property type="term" value="F:protein histidine kinase binding"/>
    <property type="evidence" value="ECO:0007669"/>
    <property type="project" value="UniProtKB-UniRule"/>
</dbReference>
<feature type="domain" description="HPt" evidence="9">
    <location>
        <begin position="35"/>
        <end position="134"/>
    </location>
</feature>
<evidence type="ECO:0000256" key="6">
    <source>
        <dbReference type="ARBA" id="ARBA00057097"/>
    </source>
</evidence>
<keyword evidence="11" id="KW-1185">Reference proteome</keyword>
<dbReference type="GO" id="GO:0009736">
    <property type="term" value="P:cytokinin-activated signaling pathway"/>
    <property type="evidence" value="ECO:0007669"/>
    <property type="project" value="UniProtKB-KW"/>
</dbReference>
<evidence type="ECO:0000256" key="1">
    <source>
        <dbReference type="ARBA" id="ARBA00022490"/>
    </source>
</evidence>
<dbReference type="Pfam" id="PF01627">
    <property type="entry name" value="Hpt"/>
    <property type="match status" value="2"/>
</dbReference>
<comment type="domain">
    <text evidence="8">Histidine-containing phosphotransfer domain (HPt) contains an active histidine that mediates the phosphotransfer.</text>
</comment>
<evidence type="ECO:0000256" key="3">
    <source>
        <dbReference type="ARBA" id="ARBA00022864"/>
    </source>
</evidence>
<dbReference type="PANTHER" id="PTHR28242">
    <property type="entry name" value="PHOSPHORELAY INTERMEDIATE PROTEIN YPD1"/>
    <property type="match status" value="1"/>
</dbReference>
<evidence type="ECO:0000256" key="8">
    <source>
        <dbReference type="RuleBase" id="RU369004"/>
    </source>
</evidence>
<dbReference type="SUPFAM" id="SSF47226">
    <property type="entry name" value="Histidine-containing phosphotransfer domain, HPT domain"/>
    <property type="match status" value="2"/>
</dbReference>
<gene>
    <name evidence="10" type="ORF">QYE76_030733</name>
</gene>
<sequence length="334" mass="37513">MAAAMQLNTLMSNMFATGLLDDQFQQLQMLQDPSAPDFVAEVVTLFCEDGERIIGELAKLLDKPAVDFDKVDAFVHQLKGSSASVGAQRVKNTCIQFREFCQGKSRDGCLKTLDAVRNDFYDLRSKFQTMLQLEQQVQASFYPKHFLAASWSFSVIDVSVTVGSVVLNSQWSNNNHLPALCGLSVSAEISCWFRVSDMETVQYQEELTREHCQQQFQKLLLLQDGSEENLVAKIVTLFCQEAEQIIGELAMQLDKPCVNFEEVAAFADKLEGSSACIGAQGVKDWSIQLHEICQWRSRDMCLKVLAALRAAFYDLRGNFKAMLQLEQQQAEATK</sequence>
<comment type="caution">
    <text evidence="10">The sequence shown here is derived from an EMBL/GenBank/DDBJ whole genome shotgun (WGS) entry which is preliminary data.</text>
</comment>
<dbReference type="PANTHER" id="PTHR28242:SF47">
    <property type="entry name" value="HISTIDINE-CONTAINING PHOSPHOTRANSFER PROTEIN 1"/>
    <property type="match status" value="1"/>
</dbReference>
<evidence type="ECO:0000259" key="9">
    <source>
        <dbReference type="PROSITE" id="PS50894"/>
    </source>
</evidence>
<dbReference type="Gene3D" id="1.20.120.160">
    <property type="entry name" value="HPT domain"/>
    <property type="match status" value="2"/>
</dbReference>
<dbReference type="FunFam" id="1.20.120.160:FF:000001">
    <property type="entry name" value="Histidine-containing phosphotransfer protein 1"/>
    <property type="match status" value="1"/>
</dbReference>
<keyword evidence="1" id="KW-0963">Cytoplasm</keyword>
<organism evidence="10 11">
    <name type="scientific">Lolium multiflorum</name>
    <name type="common">Italian ryegrass</name>
    <name type="synonym">Lolium perenne subsp. multiflorum</name>
    <dbReference type="NCBI Taxonomy" id="4521"/>
    <lineage>
        <taxon>Eukaryota</taxon>
        <taxon>Viridiplantae</taxon>
        <taxon>Streptophyta</taxon>
        <taxon>Embryophyta</taxon>
        <taxon>Tracheophyta</taxon>
        <taxon>Spermatophyta</taxon>
        <taxon>Magnoliopsida</taxon>
        <taxon>Liliopsida</taxon>
        <taxon>Poales</taxon>
        <taxon>Poaceae</taxon>
        <taxon>BOP clade</taxon>
        <taxon>Pooideae</taxon>
        <taxon>Poodae</taxon>
        <taxon>Poeae</taxon>
        <taxon>Poeae Chloroplast Group 2 (Poeae type)</taxon>
        <taxon>Loliodinae</taxon>
        <taxon>Loliinae</taxon>
        <taxon>Lolium</taxon>
    </lineage>
</organism>
<evidence type="ECO:0000313" key="11">
    <source>
        <dbReference type="Proteomes" id="UP001231189"/>
    </source>
</evidence>
<evidence type="ECO:0000256" key="5">
    <source>
        <dbReference type="ARBA" id="ARBA00023242"/>
    </source>
</evidence>
<name>A0AAD8QRE0_LOLMU</name>
<dbReference type="AlphaFoldDB" id="A0AAD8QRE0"/>
<accession>A0AAD8QRE0</accession>
<dbReference type="InterPro" id="IPR008207">
    <property type="entry name" value="Sig_transdc_His_kin_Hpt_dom"/>
</dbReference>
<comment type="function">
    <text evidence="6">Functions as a two-component phosphorelay mediators between cytokinin sensor histidine kinases and response regulators (B-type ARRs). Plays an important role in propagating cytokinin signal transduction through the multistep His-to-Asp phosphorelay. Functions as a positive regulator of the cytokinin signaling pathway. May play a regulatory role in salt and drought tolerance during plant development.</text>
</comment>
<keyword evidence="3 8" id="KW-0932">Cytokinin signaling pathway</keyword>
<keyword evidence="5" id="KW-0539">Nucleus</keyword>
<dbReference type="InterPro" id="IPR036641">
    <property type="entry name" value="HPT_dom_sf"/>
</dbReference>
<feature type="modified residue" description="Phosphohistidine" evidence="7">
    <location>
        <position position="76"/>
    </location>
</feature>
<keyword evidence="4 8" id="KW-0902">Two-component regulatory system</keyword>
<evidence type="ECO:0000256" key="2">
    <source>
        <dbReference type="ARBA" id="ARBA00022606"/>
    </source>
</evidence>
<dbReference type="InterPro" id="IPR045871">
    <property type="entry name" value="AHP1-5/YPD1"/>
</dbReference>
<reference evidence="10" key="1">
    <citation type="submission" date="2023-07" db="EMBL/GenBank/DDBJ databases">
        <title>A chromosome-level genome assembly of Lolium multiflorum.</title>
        <authorList>
            <person name="Chen Y."/>
            <person name="Copetti D."/>
            <person name="Kolliker R."/>
            <person name="Studer B."/>
        </authorList>
    </citation>
    <scope>NUCLEOTIDE SEQUENCE</scope>
    <source>
        <strain evidence="10">02402/16</strain>
        <tissue evidence="10">Leaf</tissue>
    </source>
</reference>
<dbReference type="PROSITE" id="PS50894">
    <property type="entry name" value="HPT"/>
    <property type="match status" value="1"/>
</dbReference>
<evidence type="ECO:0000256" key="7">
    <source>
        <dbReference type="PROSITE-ProRule" id="PRU00110"/>
    </source>
</evidence>
<keyword evidence="2" id="KW-0716">Sensory transduction</keyword>
<dbReference type="GO" id="GO:0005829">
    <property type="term" value="C:cytosol"/>
    <property type="evidence" value="ECO:0007669"/>
    <property type="project" value="UniProtKB-SubCell"/>
</dbReference>
<dbReference type="CDD" id="cd00088">
    <property type="entry name" value="HPT"/>
    <property type="match status" value="1"/>
</dbReference>
<dbReference type="GO" id="GO:0009927">
    <property type="term" value="F:histidine phosphotransfer kinase activity"/>
    <property type="evidence" value="ECO:0007669"/>
    <property type="project" value="UniProtKB-UniRule"/>
</dbReference>
<dbReference type="GO" id="GO:0005634">
    <property type="term" value="C:nucleus"/>
    <property type="evidence" value="ECO:0007669"/>
    <property type="project" value="UniProtKB-SubCell"/>
</dbReference>
<dbReference type="GO" id="GO:0000160">
    <property type="term" value="P:phosphorelay signal transduction system"/>
    <property type="evidence" value="ECO:0007669"/>
    <property type="project" value="UniProtKB-UniRule"/>
</dbReference>
<proteinExistence type="predicted"/>
<dbReference type="GO" id="GO:0080038">
    <property type="term" value="P:positive regulation of cytokinin-activated signaling pathway"/>
    <property type="evidence" value="ECO:0007669"/>
    <property type="project" value="UniProtKB-ARBA"/>
</dbReference>
<comment type="subcellular location">
    <subcellularLocation>
        <location evidence="8">Cytoplasm</location>
        <location evidence="8">Cytosol</location>
    </subcellularLocation>
    <subcellularLocation>
        <location evidence="8">Nucleus</location>
    </subcellularLocation>
</comment>
<evidence type="ECO:0000313" key="10">
    <source>
        <dbReference type="EMBL" id="KAK1607060.1"/>
    </source>
</evidence>
<dbReference type="EMBL" id="JAUUTY010000007">
    <property type="protein sequence ID" value="KAK1607060.1"/>
    <property type="molecule type" value="Genomic_DNA"/>
</dbReference>
<evidence type="ECO:0000256" key="4">
    <source>
        <dbReference type="ARBA" id="ARBA00023012"/>
    </source>
</evidence>
<dbReference type="Proteomes" id="UP001231189">
    <property type="component" value="Unassembled WGS sequence"/>
</dbReference>
<protein>
    <recommendedName>
        <fullName evidence="8">Histidine-containing phosphotransfer protein</fullName>
    </recommendedName>
</protein>